<proteinExistence type="predicted"/>
<protein>
    <submittedName>
        <fullName evidence="1">Uncharacterized protein</fullName>
    </submittedName>
</protein>
<dbReference type="EMBL" id="LT670817">
    <property type="protein sequence ID" value="SHH25051.1"/>
    <property type="molecule type" value="Genomic_DNA"/>
</dbReference>
<dbReference type="Proteomes" id="UP000189796">
    <property type="component" value="Chromosome I"/>
</dbReference>
<accession>A0A1M5RFK3</accession>
<sequence length="44" mass="4907">MSLRIIEPERPGFDSRTFECPKCYDTETFVASISREIGISVGPA</sequence>
<gene>
    <name evidence="1" type="ORF">SAMN05443248_4211</name>
</gene>
<evidence type="ECO:0000313" key="1">
    <source>
        <dbReference type="EMBL" id="SHH25051.1"/>
    </source>
</evidence>
<name>A0A1M5RFK3_9BRAD</name>
<dbReference type="AlphaFoldDB" id="A0A1M5RFK3"/>
<reference evidence="1 2" key="1">
    <citation type="submission" date="2016-11" db="EMBL/GenBank/DDBJ databases">
        <authorList>
            <person name="Jaros S."/>
            <person name="Januszkiewicz K."/>
            <person name="Wedrychowicz H."/>
        </authorList>
    </citation>
    <scope>NUCLEOTIDE SEQUENCE [LARGE SCALE GENOMIC DNA]</scope>
    <source>
        <strain evidence="1 2">GAS138</strain>
    </source>
</reference>
<organism evidence="1 2">
    <name type="scientific">Bradyrhizobium erythrophlei</name>
    <dbReference type="NCBI Taxonomy" id="1437360"/>
    <lineage>
        <taxon>Bacteria</taxon>
        <taxon>Pseudomonadati</taxon>
        <taxon>Pseudomonadota</taxon>
        <taxon>Alphaproteobacteria</taxon>
        <taxon>Hyphomicrobiales</taxon>
        <taxon>Nitrobacteraceae</taxon>
        <taxon>Bradyrhizobium</taxon>
    </lineage>
</organism>
<evidence type="ECO:0000313" key="2">
    <source>
        <dbReference type="Proteomes" id="UP000189796"/>
    </source>
</evidence>